<dbReference type="AlphaFoldDB" id="A0A5M6DAN2"/>
<dbReference type="Proteomes" id="UP000324479">
    <property type="component" value="Unassembled WGS sequence"/>
</dbReference>
<evidence type="ECO:0000313" key="2">
    <source>
        <dbReference type="Proteomes" id="UP000324479"/>
    </source>
</evidence>
<dbReference type="InterPro" id="IPR036513">
    <property type="entry name" value="STAS_dom_sf"/>
</dbReference>
<evidence type="ECO:0000313" key="1">
    <source>
        <dbReference type="EMBL" id="KAA5543059.1"/>
    </source>
</evidence>
<comment type="caution">
    <text evidence="1">The sequence shown here is derived from an EMBL/GenBank/DDBJ whole genome shotgun (WGS) entry which is preliminary data.</text>
</comment>
<protein>
    <submittedName>
        <fullName evidence="1">STAS/SEC14 domain-containing protein</fullName>
    </submittedName>
</protein>
<dbReference type="RefSeq" id="WP_150076723.1">
    <property type="nucleotide sequence ID" value="NZ_VWOX01000006.1"/>
</dbReference>
<sequence>MPVNISETADGKVIEVEVNGKLTAADYDLFVPLTEERIRQYGKISMIIVLTDFHGWEAAALWDDLKWDVKHFTDLERLAVVGDRQWQKGVSAFCRPFTSAEIKYFDWSEREAARSWAGETAPDS</sequence>
<keyword evidence="2" id="KW-1185">Reference proteome</keyword>
<dbReference type="Gene3D" id="3.40.50.10600">
    <property type="entry name" value="SpoIIaa-like domains"/>
    <property type="match status" value="1"/>
</dbReference>
<gene>
    <name evidence="1" type="ORF">FYK55_12255</name>
</gene>
<dbReference type="Pfam" id="PF11964">
    <property type="entry name" value="SpoIIAA-like"/>
    <property type="match status" value="1"/>
</dbReference>
<reference evidence="1 2" key="1">
    <citation type="submission" date="2019-08" db="EMBL/GenBank/DDBJ databases">
        <authorList>
            <person name="Dhanesh K."/>
            <person name="Kumar G."/>
            <person name="Sasikala C."/>
            <person name="Venkata Ramana C."/>
        </authorList>
    </citation>
    <scope>NUCLEOTIDE SEQUENCE [LARGE SCALE GENOMIC DNA]</scope>
    <source>
        <strain evidence="1 2">JC645</strain>
    </source>
</reference>
<organism evidence="1 2">
    <name type="scientific">Roseiconus nitratireducens</name>
    <dbReference type="NCBI Taxonomy" id="2605748"/>
    <lineage>
        <taxon>Bacteria</taxon>
        <taxon>Pseudomonadati</taxon>
        <taxon>Planctomycetota</taxon>
        <taxon>Planctomycetia</taxon>
        <taxon>Pirellulales</taxon>
        <taxon>Pirellulaceae</taxon>
        <taxon>Roseiconus</taxon>
    </lineage>
</organism>
<dbReference type="EMBL" id="VWOX01000006">
    <property type="protein sequence ID" value="KAA5543059.1"/>
    <property type="molecule type" value="Genomic_DNA"/>
</dbReference>
<dbReference type="SUPFAM" id="SSF52091">
    <property type="entry name" value="SpoIIaa-like"/>
    <property type="match status" value="1"/>
</dbReference>
<dbReference type="InterPro" id="IPR038396">
    <property type="entry name" value="SpoIIAA-like_sf"/>
</dbReference>
<name>A0A5M6DAN2_9BACT</name>
<dbReference type="InterPro" id="IPR021866">
    <property type="entry name" value="SpoIIAA-like"/>
</dbReference>
<accession>A0A5M6DAN2</accession>
<proteinExistence type="predicted"/>